<organism evidence="3 4">
    <name type="scientific">Paraburkholderia piptadeniae</name>
    <dbReference type="NCBI Taxonomy" id="1701573"/>
    <lineage>
        <taxon>Bacteria</taxon>
        <taxon>Pseudomonadati</taxon>
        <taxon>Pseudomonadota</taxon>
        <taxon>Betaproteobacteria</taxon>
        <taxon>Burkholderiales</taxon>
        <taxon>Burkholderiaceae</taxon>
        <taxon>Paraburkholderia</taxon>
    </lineage>
</organism>
<evidence type="ECO:0000256" key="2">
    <source>
        <dbReference type="RuleBase" id="RU003707"/>
    </source>
</evidence>
<dbReference type="Gene3D" id="1.10.12.10">
    <property type="entry name" value="Lyase 2-enoyl-coa Hydratase, Chain A, domain 2"/>
    <property type="match status" value="1"/>
</dbReference>
<keyword evidence="3" id="KW-0456">Lyase</keyword>
<dbReference type="GO" id="GO:0004300">
    <property type="term" value="F:enoyl-CoA hydratase activity"/>
    <property type="evidence" value="ECO:0007669"/>
    <property type="project" value="UniProtKB-EC"/>
</dbReference>
<comment type="caution">
    <text evidence="3">The sequence shown here is derived from an EMBL/GenBank/DDBJ whole genome shotgun (WGS) entry which is preliminary data.</text>
</comment>
<dbReference type="Proteomes" id="UP000195569">
    <property type="component" value="Unassembled WGS sequence"/>
</dbReference>
<gene>
    <name evidence="3" type="ORF">BN2476_590057</name>
</gene>
<comment type="similarity">
    <text evidence="1 2">Belongs to the enoyl-CoA hydratase/isomerase family.</text>
</comment>
<sequence length="270" mass="28028">MNEPILARREGAVQVLSFNNPSARNALTAEVYKALPAAIEAAQNDREVGAIVLTGVGGAFCAGGDLKRLAQRRAVTPPERRAGIESLHDMIRALRDCSKPVIAAVEGAAAGAGLSIALACDMLVTARNASFSVAYVKVGLSPDGGATAFLSGVLSRQLMTELCLTGRPVTGERMHALGAANRLAEPGGALSEAVALAQSLAAGPERAIARIKSLCRQAGGNTVEAQLDLEAQYMTESLGDDESAEGINAFFDKRAADFSALRRASQVDSH</sequence>
<dbReference type="NCBIfam" id="NF005700">
    <property type="entry name" value="PRK07511.1"/>
    <property type="match status" value="1"/>
</dbReference>
<protein>
    <submittedName>
        <fullName evidence="3">Enoyl-CoA hydratase</fullName>
        <ecNumber evidence="3">4.2.1.17</ecNumber>
    </submittedName>
</protein>
<dbReference type="OrthoDB" id="5515649at2"/>
<dbReference type="PANTHER" id="PTHR43802">
    <property type="entry name" value="ENOYL-COA HYDRATASE"/>
    <property type="match status" value="1"/>
</dbReference>
<proteinExistence type="inferred from homology"/>
<evidence type="ECO:0000313" key="3">
    <source>
        <dbReference type="EMBL" id="SIT47650.1"/>
    </source>
</evidence>
<dbReference type="Gene3D" id="3.90.226.10">
    <property type="entry name" value="2-enoyl-CoA Hydratase, Chain A, domain 1"/>
    <property type="match status" value="1"/>
</dbReference>
<dbReference type="AlphaFoldDB" id="A0A1N7SJS0"/>
<reference evidence="3" key="1">
    <citation type="submission" date="2016-12" db="EMBL/GenBank/DDBJ databases">
        <authorList>
            <person name="Moulin L."/>
        </authorList>
    </citation>
    <scope>NUCLEOTIDE SEQUENCE [LARGE SCALE GENOMIC DNA]</scope>
    <source>
        <strain evidence="3">STM 7183</strain>
    </source>
</reference>
<dbReference type="PANTHER" id="PTHR43802:SF1">
    <property type="entry name" value="IP11341P-RELATED"/>
    <property type="match status" value="1"/>
</dbReference>
<dbReference type="InterPro" id="IPR018376">
    <property type="entry name" value="Enoyl-CoA_hyd/isom_CS"/>
</dbReference>
<dbReference type="InterPro" id="IPR014748">
    <property type="entry name" value="Enoyl-CoA_hydra_C"/>
</dbReference>
<dbReference type="Pfam" id="PF00378">
    <property type="entry name" value="ECH_1"/>
    <property type="match status" value="1"/>
</dbReference>
<dbReference type="InterPro" id="IPR001753">
    <property type="entry name" value="Enoyl-CoA_hydra/iso"/>
</dbReference>
<dbReference type="EMBL" id="CYGY02000059">
    <property type="protein sequence ID" value="SIT47650.1"/>
    <property type="molecule type" value="Genomic_DNA"/>
</dbReference>
<dbReference type="InterPro" id="IPR029045">
    <property type="entry name" value="ClpP/crotonase-like_dom_sf"/>
</dbReference>
<dbReference type="NCBIfam" id="NF046063">
    <property type="entry name" value="oxepin_alt"/>
    <property type="match status" value="1"/>
</dbReference>
<name>A0A1N7SJS0_9BURK</name>
<dbReference type="RefSeq" id="WP_087737658.1">
    <property type="nucleotide sequence ID" value="NZ_CYGY02000059.1"/>
</dbReference>
<dbReference type="PROSITE" id="PS00166">
    <property type="entry name" value="ENOYL_COA_HYDRATASE"/>
    <property type="match status" value="1"/>
</dbReference>
<evidence type="ECO:0000256" key="1">
    <source>
        <dbReference type="ARBA" id="ARBA00005254"/>
    </source>
</evidence>
<accession>A0A1N7SJS0</accession>
<evidence type="ECO:0000313" key="4">
    <source>
        <dbReference type="Proteomes" id="UP000195569"/>
    </source>
</evidence>
<keyword evidence="4" id="KW-1185">Reference proteome</keyword>
<dbReference type="EC" id="4.2.1.17" evidence="3"/>
<dbReference type="CDD" id="cd06558">
    <property type="entry name" value="crotonase-like"/>
    <property type="match status" value="1"/>
</dbReference>
<dbReference type="SUPFAM" id="SSF52096">
    <property type="entry name" value="ClpP/crotonase"/>
    <property type="match status" value="1"/>
</dbReference>